<evidence type="ECO:0000256" key="6">
    <source>
        <dbReference type="ARBA" id="ARBA00022694"/>
    </source>
</evidence>
<dbReference type="EC" id="2.1.1.74" evidence="10"/>
<comment type="caution">
    <text evidence="10">Lacks conserved residue(s) required for the propagation of feature annotation.</text>
</comment>
<dbReference type="EMBL" id="AP021858">
    <property type="protein sequence ID" value="BBO24561.1"/>
    <property type="molecule type" value="Genomic_DNA"/>
</dbReference>
<dbReference type="NCBIfam" id="TIGR00137">
    <property type="entry name" value="gid_trmFO"/>
    <property type="match status" value="1"/>
</dbReference>
<dbReference type="GO" id="GO:0030488">
    <property type="term" value="P:tRNA methylation"/>
    <property type="evidence" value="ECO:0007669"/>
    <property type="project" value="TreeGrafter"/>
</dbReference>
<dbReference type="AlphaFoldDB" id="A0A809SAV1"/>
<keyword evidence="7 10" id="KW-0274">FAD</keyword>
<evidence type="ECO:0000313" key="13">
    <source>
        <dbReference type="Proteomes" id="UP000662873"/>
    </source>
</evidence>
<comment type="cofactor">
    <cofactor evidence="1 10">
        <name>FAD</name>
        <dbReference type="ChEBI" id="CHEBI:57692"/>
    </cofactor>
</comment>
<protein>
    <recommendedName>
        <fullName evidence="10">Methylenetetrahydrofolate--tRNA-(uracil-5-)-methyltransferase TrmFO</fullName>
        <ecNumber evidence="10">2.1.1.74</ecNumber>
    </recommendedName>
    <alternativeName>
        <fullName evidence="10">Folate-dependent tRNA (uracil-5-)-methyltransferase</fullName>
    </alternativeName>
    <alternativeName>
        <fullName evidence="10">Folate-dependent tRNA(M-5-U54)-methyltransferase</fullName>
    </alternativeName>
</protein>
<comment type="catalytic activity">
    <reaction evidence="10">
        <text>uridine(54) in tRNA + (6R)-5,10-methylene-5,6,7,8-tetrahydrofolate + NADH + H(+) = 5-methyluridine(54) in tRNA + (6S)-5,6,7,8-tetrahydrofolate + NAD(+)</text>
        <dbReference type="Rhea" id="RHEA:16873"/>
        <dbReference type="Rhea" id="RHEA-COMP:10167"/>
        <dbReference type="Rhea" id="RHEA-COMP:10193"/>
        <dbReference type="ChEBI" id="CHEBI:15378"/>
        <dbReference type="ChEBI" id="CHEBI:15636"/>
        <dbReference type="ChEBI" id="CHEBI:57453"/>
        <dbReference type="ChEBI" id="CHEBI:57540"/>
        <dbReference type="ChEBI" id="CHEBI:57945"/>
        <dbReference type="ChEBI" id="CHEBI:65315"/>
        <dbReference type="ChEBI" id="CHEBI:74447"/>
        <dbReference type="EC" id="2.1.1.74"/>
    </reaction>
</comment>
<comment type="subcellular location">
    <subcellularLocation>
        <location evidence="10">Cytoplasm</location>
    </subcellularLocation>
</comment>
<comment type="similarity">
    <text evidence="10">Belongs to the MnmG family. TrmFO subfamily.</text>
</comment>
<dbReference type="HAMAP" id="MF_01037">
    <property type="entry name" value="TrmFO"/>
    <property type="match status" value="1"/>
</dbReference>
<accession>A0A809SAV1</accession>
<sequence length="466" mass="50723">MISIVGGGFAGVEAAWAAAARGLRVRLIEMRPQETTPAHETGWLAELVCSNSFKSKLPDSPAGQLKSEMSELGSLVLQVARTCEVPGGQALCVDRGRFGQRITEEIESHPNIEIERRTLEPGEIPTLASSGALILATGPLTTGPLSEWLATASGREHLYFYDAVSPTVEAASIDRSVVFAQSRYDKGGDDYLNCPFSEDDYRAFVRELVAAERVTPHAFEAGGKRDSSGGEAHGGLEEKIKYFAGCMPIEAIAEKGEKSLAFGNFKPVGLRDPRTGRRPFAVLQLRPENEQRTLYSLVACQTRLRWGEQRRVFRLVPGLESAEFVRYGVIHRNTYVEAPKVLTPDLRLKSDGRIRLAGQLTGVEGYIESAAMGILAGMAAAAEVAGIPFPLPPRPTALGSLLTHLQDPTDREFAPMNINWGLFPEPPGTHRDKGRRREAMLRAARESFAEWREAVSDGGRPSGGEG</sequence>
<dbReference type="InterPro" id="IPR040131">
    <property type="entry name" value="MnmG_N"/>
</dbReference>
<reference evidence="12" key="1">
    <citation type="journal article" name="DNA Res.">
        <title>The physiological potential of anammox bacteria as revealed by their core genome structure.</title>
        <authorList>
            <person name="Okubo T."/>
            <person name="Toyoda A."/>
            <person name="Fukuhara K."/>
            <person name="Uchiyama I."/>
            <person name="Harigaya Y."/>
            <person name="Kuroiwa M."/>
            <person name="Suzuki T."/>
            <person name="Murakami Y."/>
            <person name="Suwa Y."/>
            <person name="Takami H."/>
        </authorList>
    </citation>
    <scope>NUCLEOTIDE SEQUENCE</scope>
    <source>
        <strain evidence="12">317325-2</strain>
    </source>
</reference>
<dbReference type="GO" id="GO:0050660">
    <property type="term" value="F:flavin adenine dinucleotide binding"/>
    <property type="evidence" value="ECO:0007669"/>
    <property type="project" value="UniProtKB-UniRule"/>
</dbReference>
<dbReference type="PANTHER" id="PTHR11806:SF2">
    <property type="entry name" value="METHYLENETETRAHYDROFOLATE--TRNA-(URACIL-5-)-METHYLTRANSFERASE TRMFO"/>
    <property type="match status" value="1"/>
</dbReference>
<keyword evidence="3 10" id="KW-0489">Methyltransferase</keyword>
<dbReference type="GO" id="GO:0002098">
    <property type="term" value="P:tRNA wobble uridine modification"/>
    <property type="evidence" value="ECO:0007669"/>
    <property type="project" value="TreeGrafter"/>
</dbReference>
<dbReference type="InterPro" id="IPR002218">
    <property type="entry name" value="MnmG-rel"/>
</dbReference>
<proteinExistence type="inferred from homology"/>
<dbReference type="GO" id="GO:0047151">
    <property type="term" value="F:tRNA (uracil(54)-C5)-methyltransferase activity, 5,10-methylenetetrahydrofolate-dependent"/>
    <property type="evidence" value="ECO:0007669"/>
    <property type="project" value="UniProtKB-UniRule"/>
</dbReference>
<dbReference type="PANTHER" id="PTHR11806">
    <property type="entry name" value="GLUCOSE INHIBITED DIVISION PROTEIN A"/>
    <property type="match status" value="1"/>
</dbReference>
<evidence type="ECO:0000256" key="5">
    <source>
        <dbReference type="ARBA" id="ARBA00022679"/>
    </source>
</evidence>
<evidence type="ECO:0000256" key="3">
    <source>
        <dbReference type="ARBA" id="ARBA00022603"/>
    </source>
</evidence>
<keyword evidence="4 10" id="KW-0285">Flavoprotein</keyword>
<feature type="domain" description="MnmG N-terminal" evidence="11">
    <location>
        <begin position="2"/>
        <end position="386"/>
    </location>
</feature>
<evidence type="ECO:0000256" key="1">
    <source>
        <dbReference type="ARBA" id="ARBA00001974"/>
    </source>
</evidence>
<dbReference type="InterPro" id="IPR036188">
    <property type="entry name" value="FAD/NAD-bd_sf"/>
</dbReference>
<evidence type="ECO:0000256" key="7">
    <source>
        <dbReference type="ARBA" id="ARBA00022827"/>
    </source>
</evidence>
<keyword evidence="8 10" id="KW-0521">NADP</keyword>
<dbReference type="InterPro" id="IPR004417">
    <property type="entry name" value="TrmFO"/>
</dbReference>
<evidence type="ECO:0000259" key="11">
    <source>
        <dbReference type="Pfam" id="PF01134"/>
    </source>
</evidence>
<dbReference type="Proteomes" id="UP000662873">
    <property type="component" value="Chromosome"/>
</dbReference>
<keyword evidence="2 10" id="KW-0963">Cytoplasm</keyword>
<comment type="function">
    <text evidence="10">Catalyzes the folate-dependent formation of 5-methyl-uridine at position 54 (M-5-U54) in all tRNAs.</text>
</comment>
<name>A0A809SAV1_9BACT</name>
<dbReference type="Pfam" id="PF01134">
    <property type="entry name" value="GIDA"/>
    <property type="match status" value="1"/>
</dbReference>
<dbReference type="KEGG" id="npy:NPRO_21560"/>
<dbReference type="SUPFAM" id="SSF51905">
    <property type="entry name" value="FAD/NAD(P)-binding domain"/>
    <property type="match status" value="1"/>
</dbReference>
<evidence type="ECO:0000313" key="12">
    <source>
        <dbReference type="EMBL" id="BBO24561.1"/>
    </source>
</evidence>
<gene>
    <name evidence="10" type="primary">trmFO</name>
    <name evidence="12" type="ORF">NPRO_21560</name>
</gene>
<dbReference type="Gene3D" id="3.50.50.60">
    <property type="entry name" value="FAD/NAD(P)-binding domain"/>
    <property type="match status" value="2"/>
</dbReference>
<keyword evidence="6 10" id="KW-0819">tRNA processing</keyword>
<evidence type="ECO:0000256" key="9">
    <source>
        <dbReference type="ARBA" id="ARBA00023027"/>
    </source>
</evidence>
<keyword evidence="5 10" id="KW-0808">Transferase</keyword>
<dbReference type="PROSITE" id="PS01281">
    <property type="entry name" value="GIDA_2"/>
    <property type="match status" value="1"/>
</dbReference>
<dbReference type="NCBIfam" id="NF003739">
    <property type="entry name" value="PRK05335.1"/>
    <property type="match status" value="1"/>
</dbReference>
<evidence type="ECO:0000256" key="8">
    <source>
        <dbReference type="ARBA" id="ARBA00022857"/>
    </source>
</evidence>
<organism evidence="12 13">
    <name type="scientific">Candidatus Nitrosymbiomonas proteolyticus</name>
    <dbReference type="NCBI Taxonomy" id="2608984"/>
    <lineage>
        <taxon>Bacteria</taxon>
        <taxon>Bacillati</taxon>
        <taxon>Armatimonadota</taxon>
        <taxon>Armatimonadota incertae sedis</taxon>
        <taxon>Candidatus Nitrosymbiomonas</taxon>
    </lineage>
</organism>
<keyword evidence="9 10" id="KW-0520">NAD</keyword>
<dbReference type="InterPro" id="IPR020595">
    <property type="entry name" value="MnmG-rel_CS"/>
</dbReference>
<comment type="catalytic activity">
    <reaction evidence="10">
        <text>uridine(54) in tRNA + (6R)-5,10-methylene-5,6,7,8-tetrahydrofolate + NADPH + H(+) = 5-methyluridine(54) in tRNA + (6S)-5,6,7,8-tetrahydrofolate + NADP(+)</text>
        <dbReference type="Rhea" id="RHEA:62372"/>
        <dbReference type="Rhea" id="RHEA-COMP:10167"/>
        <dbReference type="Rhea" id="RHEA-COMP:10193"/>
        <dbReference type="ChEBI" id="CHEBI:15378"/>
        <dbReference type="ChEBI" id="CHEBI:15636"/>
        <dbReference type="ChEBI" id="CHEBI:57453"/>
        <dbReference type="ChEBI" id="CHEBI:57783"/>
        <dbReference type="ChEBI" id="CHEBI:58349"/>
        <dbReference type="ChEBI" id="CHEBI:65315"/>
        <dbReference type="ChEBI" id="CHEBI:74447"/>
        <dbReference type="EC" id="2.1.1.74"/>
    </reaction>
</comment>
<dbReference type="GO" id="GO:0005829">
    <property type="term" value="C:cytosol"/>
    <property type="evidence" value="ECO:0007669"/>
    <property type="project" value="TreeGrafter"/>
</dbReference>
<evidence type="ECO:0000256" key="2">
    <source>
        <dbReference type="ARBA" id="ARBA00022490"/>
    </source>
</evidence>
<evidence type="ECO:0000256" key="4">
    <source>
        <dbReference type="ARBA" id="ARBA00022630"/>
    </source>
</evidence>
<evidence type="ECO:0000256" key="10">
    <source>
        <dbReference type="HAMAP-Rule" id="MF_01037"/>
    </source>
</evidence>